<organism evidence="7 8">
    <name type="scientific">Muiribacterium halophilum</name>
    <dbReference type="NCBI Taxonomy" id="2053465"/>
    <lineage>
        <taxon>Bacteria</taxon>
        <taxon>Candidatus Muiribacteriota</taxon>
        <taxon>Candidatus Muiribacteriia</taxon>
        <taxon>Candidatus Muiribacteriales</taxon>
        <taxon>Candidatus Muiribacteriaceae</taxon>
        <taxon>Candidatus Muiribacterium</taxon>
    </lineage>
</organism>
<comment type="caution">
    <text evidence="7">The sequence shown here is derived from an EMBL/GenBank/DDBJ whole genome shotgun (WGS) entry which is preliminary data.</text>
</comment>
<feature type="transmembrane region" description="Helical" evidence="6">
    <location>
        <begin position="436"/>
        <end position="461"/>
    </location>
</feature>
<sequence length="473" mass="54193">MKDLLKHMSIYGLGAILSKIAQFVLLPIYTRMLQPADYGLLEMIYLNGNIFAIFFVLMIGSGFIRLYYDDESVLYRKRLFSTTFYFSLLSGIVFLSLIFIFSKSYTNLMFKGELNQKYILYIAVAMFLSSVNMILYNRLMVRKESVKYISLNLFTTIMTLCLAIYFLVYLKMGIRGILISQIISFASEYIILFILQVNSLTMSFDFFLLKNMLKYSIPLIPVQLASFVLTLSDRYFINIYQNIEDVGFYSLAYKISAIVSLLTMKPLKAFGPHILSLLKDEERCKKELSSFSSFFLFTVLSLSLLLSLFASEIILIVSGKAFLKGASIVVLLTLSYSVIAFNNVILYGIHIVKKNYLNMIFWIVAAIINIGLNILLIPRFGIAGASSATLISYLIITLFYFLALYRVFRIRFQYGIFVFLSILFSIFYFIGNNLEFSLIINIVLKITIVCAYLIIGMLSLYTNSVEKIHTPEV</sequence>
<feature type="transmembrane region" description="Helical" evidence="6">
    <location>
        <begin position="148"/>
        <end position="168"/>
    </location>
</feature>
<proteinExistence type="predicted"/>
<accession>A0A2N5ZJ02</accession>
<dbReference type="Pfam" id="PF01943">
    <property type="entry name" value="Polysacc_synt"/>
    <property type="match status" value="1"/>
</dbReference>
<feature type="transmembrane region" description="Helical" evidence="6">
    <location>
        <begin position="328"/>
        <end position="349"/>
    </location>
</feature>
<evidence type="ECO:0000256" key="4">
    <source>
        <dbReference type="ARBA" id="ARBA00022989"/>
    </source>
</evidence>
<dbReference type="PANTHER" id="PTHR30250">
    <property type="entry name" value="PST FAMILY PREDICTED COLANIC ACID TRANSPORTER"/>
    <property type="match status" value="1"/>
</dbReference>
<keyword evidence="3 6" id="KW-0812">Transmembrane</keyword>
<feature type="transmembrane region" description="Helical" evidence="6">
    <location>
        <begin position="118"/>
        <end position="136"/>
    </location>
</feature>
<evidence type="ECO:0000256" key="6">
    <source>
        <dbReference type="SAM" id="Phobius"/>
    </source>
</evidence>
<evidence type="ECO:0000256" key="5">
    <source>
        <dbReference type="ARBA" id="ARBA00023136"/>
    </source>
</evidence>
<evidence type="ECO:0000313" key="8">
    <source>
        <dbReference type="Proteomes" id="UP000234857"/>
    </source>
</evidence>
<keyword evidence="4 6" id="KW-1133">Transmembrane helix</keyword>
<evidence type="ECO:0000256" key="1">
    <source>
        <dbReference type="ARBA" id="ARBA00004651"/>
    </source>
</evidence>
<protein>
    <submittedName>
        <fullName evidence="7">Uncharacterized protein</fullName>
    </submittedName>
</protein>
<dbReference type="EMBL" id="PKTG01000054">
    <property type="protein sequence ID" value="PLX18678.1"/>
    <property type="molecule type" value="Genomic_DNA"/>
</dbReference>
<evidence type="ECO:0000256" key="3">
    <source>
        <dbReference type="ARBA" id="ARBA00022692"/>
    </source>
</evidence>
<feature type="transmembrane region" description="Helical" evidence="6">
    <location>
        <begin position="288"/>
        <end position="316"/>
    </location>
</feature>
<dbReference type="GO" id="GO:0005886">
    <property type="term" value="C:plasma membrane"/>
    <property type="evidence" value="ECO:0007669"/>
    <property type="project" value="UniProtKB-SubCell"/>
</dbReference>
<dbReference type="Proteomes" id="UP000234857">
    <property type="component" value="Unassembled WGS sequence"/>
</dbReference>
<feature type="transmembrane region" description="Helical" evidence="6">
    <location>
        <begin position="12"/>
        <end position="30"/>
    </location>
</feature>
<feature type="transmembrane region" description="Helical" evidence="6">
    <location>
        <begin position="382"/>
        <end position="405"/>
    </location>
</feature>
<feature type="transmembrane region" description="Helical" evidence="6">
    <location>
        <begin position="80"/>
        <end position="102"/>
    </location>
</feature>
<keyword evidence="5 6" id="KW-0472">Membrane</keyword>
<name>A0A2N5ZJ02_MUIH1</name>
<feature type="transmembrane region" description="Helical" evidence="6">
    <location>
        <begin position="412"/>
        <end position="430"/>
    </location>
</feature>
<keyword evidence="2" id="KW-1003">Cell membrane</keyword>
<feature type="transmembrane region" description="Helical" evidence="6">
    <location>
        <begin position="356"/>
        <end position="376"/>
    </location>
</feature>
<comment type="subcellular location">
    <subcellularLocation>
        <location evidence="1">Cell membrane</location>
        <topology evidence="1">Multi-pass membrane protein</topology>
    </subcellularLocation>
</comment>
<dbReference type="AlphaFoldDB" id="A0A2N5ZJ02"/>
<reference evidence="7 8" key="1">
    <citation type="submission" date="2017-11" db="EMBL/GenBank/DDBJ databases">
        <title>Genome-resolved metagenomics identifies genetic mobility, metabolic interactions, and unexpected diversity in perchlorate-reducing communities.</title>
        <authorList>
            <person name="Barnum T.P."/>
            <person name="Figueroa I.A."/>
            <person name="Carlstrom C.I."/>
            <person name="Lucas L.N."/>
            <person name="Engelbrektson A.L."/>
            <person name="Coates J.D."/>
        </authorList>
    </citation>
    <scope>NUCLEOTIDE SEQUENCE [LARGE SCALE GENOMIC DNA]</scope>
    <source>
        <strain evidence="7">BM706</strain>
    </source>
</reference>
<dbReference type="InterPro" id="IPR002797">
    <property type="entry name" value="Polysacc_synth"/>
</dbReference>
<evidence type="ECO:0000313" key="7">
    <source>
        <dbReference type="EMBL" id="PLX18678.1"/>
    </source>
</evidence>
<evidence type="ECO:0000256" key="2">
    <source>
        <dbReference type="ARBA" id="ARBA00022475"/>
    </source>
</evidence>
<gene>
    <name evidence="7" type="ORF">C0601_04040</name>
</gene>
<dbReference type="InterPro" id="IPR050833">
    <property type="entry name" value="Poly_Biosynth_Transport"/>
</dbReference>
<feature type="transmembrane region" description="Helical" evidence="6">
    <location>
        <begin position="50"/>
        <end position="68"/>
    </location>
</feature>
<dbReference type="PANTHER" id="PTHR30250:SF11">
    <property type="entry name" value="O-ANTIGEN TRANSPORTER-RELATED"/>
    <property type="match status" value="1"/>
</dbReference>